<reference evidence="2 3" key="1">
    <citation type="submission" date="2021-04" db="EMBL/GenBank/DDBJ databases">
        <title>Complete genome sequence of Stygiolobus sp. KN-1.</title>
        <authorList>
            <person name="Nakamura K."/>
            <person name="Sakai H."/>
            <person name="Kurosawa N."/>
        </authorList>
    </citation>
    <scope>NUCLEOTIDE SEQUENCE [LARGE SCALE GENOMIC DNA]</scope>
    <source>
        <strain evidence="2 3">KN-1</strain>
    </source>
</reference>
<dbReference type="Proteomes" id="UP000825123">
    <property type="component" value="Chromosome"/>
</dbReference>
<dbReference type="PANTHER" id="PTHR43316:SF3">
    <property type="entry name" value="HALOACID DEHALOGENASE, TYPE II (AFU_ORTHOLOGUE AFUA_2G07750)-RELATED"/>
    <property type="match status" value="1"/>
</dbReference>
<name>A0A8D5U7D0_9CREN</name>
<dbReference type="GeneID" id="66163944"/>
<proteinExistence type="predicted"/>
<dbReference type="GO" id="GO:0016787">
    <property type="term" value="F:hydrolase activity"/>
    <property type="evidence" value="ECO:0007669"/>
    <property type="project" value="UniProtKB-KW"/>
</dbReference>
<dbReference type="InterPro" id="IPR023214">
    <property type="entry name" value="HAD_sf"/>
</dbReference>
<dbReference type="AlphaFoldDB" id="A0A8D5U7D0"/>
<dbReference type="EMBL" id="AP024597">
    <property type="protein sequence ID" value="BCU70916.1"/>
    <property type="molecule type" value="Genomic_DNA"/>
</dbReference>
<organism evidence="2 3">
    <name type="scientific">Stygiolobus caldivivus</name>
    <dbReference type="NCBI Taxonomy" id="2824673"/>
    <lineage>
        <taxon>Archaea</taxon>
        <taxon>Thermoproteota</taxon>
        <taxon>Thermoprotei</taxon>
        <taxon>Sulfolobales</taxon>
        <taxon>Sulfolobaceae</taxon>
        <taxon>Stygiolobus</taxon>
    </lineage>
</organism>
<dbReference type="InterPro" id="IPR051540">
    <property type="entry name" value="S-2-haloacid_dehalogenase"/>
</dbReference>
<dbReference type="KEGG" id="csty:KN1_22130"/>
<sequence>MYVILFNVIDSLIKPEEKFASVVREIQCVINGYSLSRVYVSYSSILDTAYKEWRDKLIKSPLYEDSLFLEELSYRARIYIVTNLDKMSVKQLLVRNNLDVFVQDVISSEDVKRYKPSREFFEYVSKKVNSPIPSIMLISSNPYDVLVAKSLNMKAHWLNRKGEVFIFPSNLQPDSVIKSIKSIAESTAQHKVDSSMGDSALRCS</sequence>
<dbReference type="InterPro" id="IPR036412">
    <property type="entry name" value="HAD-like_sf"/>
</dbReference>
<evidence type="ECO:0000313" key="2">
    <source>
        <dbReference type="EMBL" id="BCU70916.1"/>
    </source>
</evidence>
<dbReference type="SUPFAM" id="SSF56784">
    <property type="entry name" value="HAD-like"/>
    <property type="match status" value="1"/>
</dbReference>
<dbReference type="RefSeq" id="WP_221287597.1">
    <property type="nucleotide sequence ID" value="NZ_AP024597.1"/>
</dbReference>
<gene>
    <name evidence="2" type="ORF">KN1_22130</name>
</gene>
<keyword evidence="3" id="KW-1185">Reference proteome</keyword>
<protein>
    <submittedName>
        <fullName evidence="2">2-haloalkanoic acid dehalogenase</fullName>
    </submittedName>
</protein>
<dbReference type="InterPro" id="IPR041492">
    <property type="entry name" value="HAD_2"/>
</dbReference>
<accession>A0A8D5U7D0</accession>
<keyword evidence="1" id="KW-0378">Hydrolase</keyword>
<evidence type="ECO:0000256" key="1">
    <source>
        <dbReference type="ARBA" id="ARBA00022801"/>
    </source>
</evidence>
<evidence type="ECO:0000313" key="3">
    <source>
        <dbReference type="Proteomes" id="UP000825123"/>
    </source>
</evidence>
<dbReference type="Gene3D" id="3.40.50.1000">
    <property type="entry name" value="HAD superfamily/HAD-like"/>
    <property type="match status" value="1"/>
</dbReference>
<dbReference type="Pfam" id="PF13419">
    <property type="entry name" value="HAD_2"/>
    <property type="match status" value="1"/>
</dbReference>
<dbReference type="PANTHER" id="PTHR43316">
    <property type="entry name" value="HYDROLASE, HALOACID DELAHOGENASE-RELATED"/>
    <property type="match status" value="1"/>
</dbReference>